<dbReference type="GO" id="GO:0005524">
    <property type="term" value="F:ATP binding"/>
    <property type="evidence" value="ECO:0007669"/>
    <property type="project" value="UniProtKB-KW"/>
</dbReference>
<dbReference type="CDD" id="cd03257">
    <property type="entry name" value="ABC_NikE_OppD_transporters"/>
    <property type="match status" value="1"/>
</dbReference>
<dbReference type="NCBIfam" id="TIGR01727">
    <property type="entry name" value="oligo_HPY"/>
    <property type="match status" value="1"/>
</dbReference>
<evidence type="ECO:0000256" key="5">
    <source>
        <dbReference type="ARBA" id="ARBA00022741"/>
    </source>
</evidence>
<sequence length="326" mass="36504">MNKPLLEIKQMSTHFYTDEGTVKAVDNVSLSLKEGETLCIVGESGCGKSVTAMSLMRLVQEPGGKTVAGEVWFDDKDLLKAGPKDIRHLRGNEIAMIFQEPMTSLNPVLTVGEQMIEPIIEHQLVSRKQAKKQALELIAMVGIARAESIYDSYPHELSGGMLQRIMIAIALSCNPRLLVADEPTTALDVTIQAQILDLLRKIKEERRTSILLITHDLGVVAEMADHVVVMYAGQVIEESPVLDLFRNPKHPYTQGLLRAKPVVNQRKERLYTIPGQVPKLVDLQESCYFSDRCEHCMEICRTKQPPMLETGTGHRTACWLYEEGIR</sequence>
<evidence type="ECO:0000256" key="4">
    <source>
        <dbReference type="ARBA" id="ARBA00022475"/>
    </source>
</evidence>
<dbReference type="GeneID" id="95374051"/>
<dbReference type="PROSITE" id="PS50893">
    <property type="entry name" value="ABC_TRANSPORTER_2"/>
    <property type="match status" value="1"/>
</dbReference>
<dbReference type="InterPro" id="IPR027417">
    <property type="entry name" value="P-loop_NTPase"/>
</dbReference>
<keyword evidence="4" id="KW-1003">Cell membrane</keyword>
<evidence type="ECO:0000313" key="12">
    <source>
        <dbReference type="Proteomes" id="UP001527202"/>
    </source>
</evidence>
<feature type="domain" description="ABC transporter" evidence="8">
    <location>
        <begin position="8"/>
        <end position="257"/>
    </location>
</feature>
<dbReference type="PANTHER" id="PTHR43297:SF2">
    <property type="entry name" value="DIPEPTIDE TRANSPORT ATP-BINDING PROTEIN DPPD"/>
    <property type="match status" value="1"/>
</dbReference>
<accession>A0A410WRI5</accession>
<dbReference type="GO" id="GO:0005886">
    <property type="term" value="C:plasma membrane"/>
    <property type="evidence" value="ECO:0007669"/>
    <property type="project" value="UniProtKB-SubCell"/>
</dbReference>
<dbReference type="PROSITE" id="PS00211">
    <property type="entry name" value="ABC_TRANSPORTER_1"/>
    <property type="match status" value="1"/>
</dbReference>
<dbReference type="GO" id="GO:0015833">
    <property type="term" value="P:peptide transport"/>
    <property type="evidence" value="ECO:0007669"/>
    <property type="project" value="InterPro"/>
</dbReference>
<dbReference type="InterPro" id="IPR003439">
    <property type="entry name" value="ABC_transporter-like_ATP-bd"/>
</dbReference>
<evidence type="ECO:0000256" key="6">
    <source>
        <dbReference type="ARBA" id="ARBA00022840"/>
    </source>
</evidence>
<keyword evidence="5" id="KW-0547">Nucleotide-binding</keyword>
<dbReference type="Gene3D" id="3.40.50.300">
    <property type="entry name" value="P-loop containing nucleotide triphosphate hydrolases"/>
    <property type="match status" value="1"/>
</dbReference>
<proteinExistence type="inferred from homology"/>
<dbReference type="AlphaFoldDB" id="A0A410WRI5"/>
<dbReference type="SMART" id="SM00382">
    <property type="entry name" value="AAA"/>
    <property type="match status" value="1"/>
</dbReference>
<dbReference type="SUPFAM" id="SSF52540">
    <property type="entry name" value="P-loop containing nucleoside triphosphate hydrolases"/>
    <property type="match status" value="1"/>
</dbReference>
<dbReference type="PANTHER" id="PTHR43297">
    <property type="entry name" value="OLIGOPEPTIDE TRANSPORT ATP-BINDING PROTEIN APPD"/>
    <property type="match status" value="1"/>
</dbReference>
<evidence type="ECO:0000259" key="8">
    <source>
        <dbReference type="PROSITE" id="PS50893"/>
    </source>
</evidence>
<dbReference type="EMBL" id="JAMDMJ010000031">
    <property type="protein sequence ID" value="MCY9598477.1"/>
    <property type="molecule type" value="Genomic_DNA"/>
</dbReference>
<dbReference type="OrthoDB" id="9802264at2"/>
<dbReference type="Proteomes" id="UP001527202">
    <property type="component" value="Unassembled WGS sequence"/>
</dbReference>
<reference evidence="9 12" key="2">
    <citation type="submission" date="2022-05" db="EMBL/GenBank/DDBJ databases">
        <title>Genome Sequencing of Bee-Associated Microbes.</title>
        <authorList>
            <person name="Dunlap C."/>
        </authorList>
    </citation>
    <scope>NUCLEOTIDE SEQUENCE [LARGE SCALE GENOMIC DNA]</scope>
    <source>
        <strain evidence="9 12">NRRL B-23120</strain>
    </source>
</reference>
<evidence type="ECO:0000256" key="2">
    <source>
        <dbReference type="ARBA" id="ARBA00005417"/>
    </source>
</evidence>
<dbReference type="EMBL" id="CP026520">
    <property type="protein sequence ID" value="QAV16961.1"/>
    <property type="molecule type" value="Genomic_DNA"/>
</dbReference>
<protein>
    <submittedName>
        <fullName evidence="10">ABC transporter ATP-binding protein</fullName>
    </submittedName>
</protein>
<name>A0A410WRI5_9BACL</name>
<evidence type="ECO:0000313" key="9">
    <source>
        <dbReference type="EMBL" id="MCY9598477.1"/>
    </source>
</evidence>
<evidence type="ECO:0000256" key="1">
    <source>
        <dbReference type="ARBA" id="ARBA00004202"/>
    </source>
</evidence>
<dbReference type="KEGG" id="pchi:PC41400_04370"/>
<reference evidence="10 11" key="1">
    <citation type="submission" date="2018-01" db="EMBL/GenBank/DDBJ databases">
        <title>The whole genome sequencing and assembly of Paenibacillus chitinolyticus KCCM 41400 strain.</title>
        <authorList>
            <person name="Kim J.-Y."/>
            <person name="Park M.-K."/>
            <person name="Lee Y.-J."/>
            <person name="Yi H."/>
            <person name="Bahn Y.-S."/>
            <person name="Kim J.F."/>
            <person name="Lee D.-W."/>
        </authorList>
    </citation>
    <scope>NUCLEOTIDE SEQUENCE [LARGE SCALE GENOMIC DNA]</scope>
    <source>
        <strain evidence="10 11">KCCM 41400</strain>
    </source>
</reference>
<evidence type="ECO:0000313" key="11">
    <source>
        <dbReference type="Proteomes" id="UP000288943"/>
    </source>
</evidence>
<gene>
    <name evidence="9" type="ORF">M5X16_22255</name>
    <name evidence="10" type="ORF">PC41400_04370</name>
</gene>
<evidence type="ECO:0000313" key="10">
    <source>
        <dbReference type="EMBL" id="QAV16961.1"/>
    </source>
</evidence>
<dbReference type="InterPro" id="IPR003593">
    <property type="entry name" value="AAA+_ATPase"/>
</dbReference>
<evidence type="ECO:0000256" key="7">
    <source>
        <dbReference type="ARBA" id="ARBA00023136"/>
    </source>
</evidence>
<dbReference type="Proteomes" id="UP000288943">
    <property type="component" value="Chromosome"/>
</dbReference>
<dbReference type="FunFam" id="3.40.50.300:FF:000016">
    <property type="entry name" value="Oligopeptide ABC transporter ATP-binding component"/>
    <property type="match status" value="1"/>
</dbReference>
<keyword evidence="6 10" id="KW-0067">ATP-binding</keyword>
<comment type="subcellular location">
    <subcellularLocation>
        <location evidence="1">Cell membrane</location>
        <topology evidence="1">Peripheral membrane protein</topology>
    </subcellularLocation>
</comment>
<organism evidence="10 11">
    <name type="scientific">Paenibacillus chitinolyticus</name>
    <dbReference type="NCBI Taxonomy" id="79263"/>
    <lineage>
        <taxon>Bacteria</taxon>
        <taxon>Bacillati</taxon>
        <taxon>Bacillota</taxon>
        <taxon>Bacilli</taxon>
        <taxon>Bacillales</taxon>
        <taxon>Paenibacillaceae</taxon>
        <taxon>Paenibacillus</taxon>
    </lineage>
</organism>
<keyword evidence="3" id="KW-0813">Transport</keyword>
<dbReference type="RefSeq" id="WP_042231986.1">
    <property type="nucleotide sequence ID" value="NZ_BQWH01000009.1"/>
</dbReference>
<keyword evidence="7" id="KW-0472">Membrane</keyword>
<dbReference type="InterPro" id="IPR013563">
    <property type="entry name" value="Oligopep_ABC_C"/>
</dbReference>
<dbReference type="Pfam" id="PF08352">
    <property type="entry name" value="oligo_HPY"/>
    <property type="match status" value="1"/>
</dbReference>
<dbReference type="InterPro" id="IPR050388">
    <property type="entry name" value="ABC_Ni/Peptide_Import"/>
</dbReference>
<evidence type="ECO:0000256" key="3">
    <source>
        <dbReference type="ARBA" id="ARBA00022448"/>
    </source>
</evidence>
<keyword evidence="12" id="KW-1185">Reference proteome</keyword>
<dbReference type="Pfam" id="PF00005">
    <property type="entry name" value="ABC_tran"/>
    <property type="match status" value="1"/>
</dbReference>
<dbReference type="GO" id="GO:0016887">
    <property type="term" value="F:ATP hydrolysis activity"/>
    <property type="evidence" value="ECO:0007669"/>
    <property type="project" value="InterPro"/>
</dbReference>
<comment type="similarity">
    <text evidence="2">Belongs to the ABC transporter superfamily.</text>
</comment>
<dbReference type="InterPro" id="IPR017871">
    <property type="entry name" value="ABC_transporter-like_CS"/>
</dbReference>